<dbReference type="AlphaFoldDB" id="A0A0B6Y3U4"/>
<name>A0A0B6Y3U4_9EUPU</name>
<accession>A0A0B6Y3U4</accession>
<evidence type="ECO:0000313" key="1">
    <source>
        <dbReference type="EMBL" id="CEK50927.1"/>
    </source>
</evidence>
<feature type="non-terminal residue" evidence="1">
    <location>
        <position position="66"/>
    </location>
</feature>
<sequence length="66" mass="7333">MVICALSLCRSDEIIVSETVQCWTVEAVVVQDGDICLFTTLVSSCYLNNFPLLSVSEYLHRTADMS</sequence>
<organism evidence="1">
    <name type="scientific">Arion vulgaris</name>
    <dbReference type="NCBI Taxonomy" id="1028688"/>
    <lineage>
        <taxon>Eukaryota</taxon>
        <taxon>Metazoa</taxon>
        <taxon>Spiralia</taxon>
        <taxon>Lophotrochozoa</taxon>
        <taxon>Mollusca</taxon>
        <taxon>Gastropoda</taxon>
        <taxon>Heterobranchia</taxon>
        <taxon>Euthyneura</taxon>
        <taxon>Panpulmonata</taxon>
        <taxon>Eupulmonata</taxon>
        <taxon>Stylommatophora</taxon>
        <taxon>Helicina</taxon>
        <taxon>Arionoidea</taxon>
        <taxon>Arionidae</taxon>
        <taxon>Arion</taxon>
    </lineage>
</organism>
<gene>
    <name evidence="1" type="primary">ORF12019</name>
</gene>
<protein>
    <submittedName>
        <fullName evidence="1">Uncharacterized protein</fullName>
    </submittedName>
</protein>
<proteinExistence type="predicted"/>
<dbReference type="EMBL" id="HACG01004062">
    <property type="protein sequence ID" value="CEK50927.1"/>
    <property type="molecule type" value="Transcribed_RNA"/>
</dbReference>
<reference evidence="1" key="1">
    <citation type="submission" date="2014-12" db="EMBL/GenBank/DDBJ databases">
        <title>Insight into the proteome of Arion vulgaris.</title>
        <authorList>
            <person name="Aradska J."/>
            <person name="Bulat T."/>
            <person name="Smidak R."/>
            <person name="Sarate P."/>
            <person name="Gangsoo J."/>
            <person name="Sialana F."/>
            <person name="Bilban M."/>
            <person name="Lubec G."/>
        </authorList>
    </citation>
    <scope>NUCLEOTIDE SEQUENCE</scope>
    <source>
        <tissue evidence="1">Skin</tissue>
    </source>
</reference>